<dbReference type="Pfam" id="PF17941">
    <property type="entry name" value="PP_kinase_C_1"/>
    <property type="match status" value="1"/>
</dbReference>
<keyword evidence="4 7" id="KW-0418">Kinase</keyword>
<reference evidence="10 11" key="1">
    <citation type="submission" date="2017-02" db="EMBL/GenBank/DDBJ databases">
        <authorList>
            <person name="Peterson S.W."/>
        </authorList>
    </citation>
    <scope>NUCLEOTIDE SEQUENCE [LARGE SCALE GENOMIC DNA]</scope>
    <source>
        <strain evidence="10 11">DSM 22899</strain>
    </source>
</reference>
<keyword evidence="1 7" id="KW-0597">Phosphoprotein</keyword>
<feature type="binding site" evidence="7">
    <location>
        <position position="362"/>
    </location>
    <ligand>
        <name>Mg(2+)</name>
        <dbReference type="ChEBI" id="CHEBI:18420"/>
    </ligand>
</feature>
<keyword evidence="11" id="KW-1185">Reference proteome</keyword>
<dbReference type="Pfam" id="PF02503">
    <property type="entry name" value="PP_kinase"/>
    <property type="match status" value="1"/>
</dbReference>
<dbReference type="RefSeq" id="WP_079715188.1">
    <property type="nucleotide sequence ID" value="NZ_FUYS01000001.1"/>
</dbReference>
<dbReference type="PANTHER" id="PTHR30218:SF0">
    <property type="entry name" value="POLYPHOSPHATE KINASE"/>
    <property type="match status" value="1"/>
</dbReference>
<evidence type="ECO:0000256" key="2">
    <source>
        <dbReference type="ARBA" id="ARBA00022679"/>
    </source>
</evidence>
<dbReference type="InterPro" id="IPR025198">
    <property type="entry name" value="PPK_N_dom"/>
</dbReference>
<dbReference type="InterPro" id="IPR025200">
    <property type="entry name" value="PPK_C_dom2"/>
</dbReference>
<dbReference type="PIRSF" id="PIRSF015589">
    <property type="entry name" value="PP_kinase"/>
    <property type="match status" value="1"/>
</dbReference>
<dbReference type="SUPFAM" id="SSF143724">
    <property type="entry name" value="PHP14-like"/>
    <property type="match status" value="1"/>
</dbReference>
<dbReference type="EC" id="2.7.4.1" evidence="7 8"/>
<dbReference type="PANTHER" id="PTHR30218">
    <property type="entry name" value="POLYPHOSPHATE KINASE"/>
    <property type="match status" value="1"/>
</dbReference>
<dbReference type="GO" id="GO:0006799">
    <property type="term" value="P:polyphosphate biosynthetic process"/>
    <property type="evidence" value="ECO:0007669"/>
    <property type="project" value="UniProtKB-UniRule"/>
</dbReference>
<evidence type="ECO:0000256" key="3">
    <source>
        <dbReference type="ARBA" id="ARBA00022741"/>
    </source>
</evidence>
<dbReference type="HAMAP" id="MF_00347">
    <property type="entry name" value="Polyphosphate_kinase"/>
    <property type="match status" value="1"/>
</dbReference>
<evidence type="ECO:0000256" key="5">
    <source>
        <dbReference type="ARBA" id="ARBA00022840"/>
    </source>
</evidence>
<dbReference type="InterPro" id="IPR036830">
    <property type="entry name" value="PP_kinase_middle_dom_sf"/>
</dbReference>
<evidence type="ECO:0000256" key="1">
    <source>
        <dbReference type="ARBA" id="ARBA00022553"/>
    </source>
</evidence>
<dbReference type="EMBL" id="FUYS01000001">
    <property type="protein sequence ID" value="SKB28913.1"/>
    <property type="molecule type" value="Genomic_DNA"/>
</dbReference>
<dbReference type="InterPro" id="IPR024953">
    <property type="entry name" value="PP_kinase_middle"/>
</dbReference>
<evidence type="ECO:0000259" key="9">
    <source>
        <dbReference type="PROSITE" id="PS50035"/>
    </source>
</evidence>
<dbReference type="GO" id="GO:0008976">
    <property type="term" value="F:polyphosphate kinase activity"/>
    <property type="evidence" value="ECO:0007669"/>
    <property type="project" value="UniProtKB-UniRule"/>
</dbReference>
<protein>
    <recommendedName>
        <fullName evidence="7 8">Polyphosphate kinase</fullName>
        <ecNumber evidence="7 8">2.7.4.1</ecNumber>
    </recommendedName>
    <alternativeName>
        <fullName evidence="7">ATP-polyphosphate phosphotransferase</fullName>
    </alternativeName>
    <alternativeName>
        <fullName evidence="7">Polyphosphoric acid kinase</fullName>
    </alternativeName>
</protein>
<dbReference type="Gene3D" id="1.20.58.310">
    <property type="entry name" value="Polyphosphate kinase N-terminal domain"/>
    <property type="match status" value="1"/>
</dbReference>
<dbReference type="OrthoDB" id="9761456at2"/>
<evidence type="ECO:0000256" key="7">
    <source>
        <dbReference type="HAMAP-Rule" id="MF_00347"/>
    </source>
</evidence>
<dbReference type="SUPFAM" id="SSF56024">
    <property type="entry name" value="Phospholipase D/nuclease"/>
    <property type="match status" value="2"/>
</dbReference>
<dbReference type="GO" id="GO:0009358">
    <property type="term" value="C:polyphosphate kinase complex"/>
    <property type="evidence" value="ECO:0007669"/>
    <property type="project" value="InterPro"/>
</dbReference>
<dbReference type="GO" id="GO:0046872">
    <property type="term" value="F:metal ion binding"/>
    <property type="evidence" value="ECO:0007669"/>
    <property type="project" value="UniProtKB-KW"/>
</dbReference>
<dbReference type="GO" id="GO:0005524">
    <property type="term" value="F:ATP binding"/>
    <property type="evidence" value="ECO:0007669"/>
    <property type="project" value="UniProtKB-KW"/>
</dbReference>
<comment type="function">
    <text evidence="7 8">Catalyzes the reversible transfer of the terminal phosphate of ATP to form a long-chain polyphosphate (polyP).</text>
</comment>
<feature type="binding site" evidence="7">
    <location>
        <position position="585"/>
    </location>
    <ligand>
        <name>ATP</name>
        <dbReference type="ChEBI" id="CHEBI:30616"/>
    </ligand>
</feature>
<dbReference type="AlphaFoldDB" id="A0A1T5A2Q8"/>
<comment type="cofactor">
    <cofactor evidence="7">
        <name>Mg(2+)</name>
        <dbReference type="ChEBI" id="CHEBI:18420"/>
    </cofactor>
</comment>
<comment type="catalytic activity">
    <reaction evidence="7 8">
        <text>[phosphate](n) + ATP = [phosphate](n+1) + ADP</text>
        <dbReference type="Rhea" id="RHEA:19573"/>
        <dbReference type="Rhea" id="RHEA-COMP:9859"/>
        <dbReference type="Rhea" id="RHEA-COMP:14280"/>
        <dbReference type="ChEBI" id="CHEBI:16838"/>
        <dbReference type="ChEBI" id="CHEBI:30616"/>
        <dbReference type="ChEBI" id="CHEBI:456216"/>
        <dbReference type="EC" id="2.7.4.1"/>
    </reaction>
</comment>
<sequence length="681" mass="77927">MIPKYIHRDLSWLRFNGRVLDEAARAYVPLLERLKFVGIFSSNLDEFYRVRMPVLAALKKLGKQQLHPATISADTTAVKEAKRVIRLQQQWFGQLLQHQILPKLATEGVKLWYNEPIPTVMVSQARHYFFSTIATFLEVNRLNEDPDFFPLNNRLYLAVFIKEEVNMVIVSIPSHRIPRFYTVQREGVHHVLFIDDIIKQEIPRLFGRERVEGIYSFKITRDADIPLDDGFGDDVVERIERQIRKRDFGLATRLLYQPDIPKACLSRLMKAFSLKKVNKTKGGPYHNLKDLMDFPIKLPRLMYPARSPAQVVPTDNRTLHEEISGRDILISTPYESFDPIVRFFNEAAIDADVLEIKTTIYRVAADSRILHALITAARNGKAVTVFVELKARFDEENNIKWARRLQDAGINMIYSIPGLKVHAKVALIKKSTGKPYFLGLLATGNLNENTAKVYADHFLLTGNQALLAELNQLFNFLEMRQMPRKEDVDASKFGHLLVARFNLKSGFMRLIDAEIDQAIRGFPASIIIKLNNLEEEELIDKLYEASQAGVTVTLIIRGICRLRPGVHGLSERITVRRIVGRYLEHARIFIFNNGGRALVYLGSADWMNRSMQSRIEVCFPVYDEEVKHVIKQVVDFQCADNASAVVLDENGINRLPATPNLLQAQLATEDFFCGKTVETHE</sequence>
<comment type="PTM">
    <text evidence="7 8">An intermediate of this reaction is the autophosphorylated ppk in which a phosphate is covalently linked to a histidine residue through a N-P bond.</text>
</comment>
<keyword evidence="2 7" id="KW-0808">Transferase</keyword>
<feature type="binding site" evidence="7">
    <location>
        <position position="454"/>
    </location>
    <ligand>
        <name>ATP</name>
        <dbReference type="ChEBI" id="CHEBI:30616"/>
    </ligand>
</feature>
<organism evidence="10 11">
    <name type="scientific">Parapedobacter luteus</name>
    <dbReference type="NCBI Taxonomy" id="623280"/>
    <lineage>
        <taxon>Bacteria</taxon>
        <taxon>Pseudomonadati</taxon>
        <taxon>Bacteroidota</taxon>
        <taxon>Sphingobacteriia</taxon>
        <taxon>Sphingobacteriales</taxon>
        <taxon>Sphingobacteriaceae</taxon>
        <taxon>Parapedobacter</taxon>
    </lineage>
</organism>
<proteinExistence type="inferred from homology"/>
<keyword evidence="5 7" id="KW-0067">ATP-binding</keyword>
<evidence type="ECO:0000256" key="4">
    <source>
        <dbReference type="ARBA" id="ARBA00022777"/>
    </source>
</evidence>
<dbReference type="NCBIfam" id="NF003917">
    <property type="entry name" value="PRK05443.1-1"/>
    <property type="match status" value="1"/>
</dbReference>
<evidence type="ECO:0000313" key="11">
    <source>
        <dbReference type="Proteomes" id="UP000190541"/>
    </source>
</evidence>
<feature type="binding site" evidence="7">
    <location>
        <position position="392"/>
    </location>
    <ligand>
        <name>Mg(2+)</name>
        <dbReference type="ChEBI" id="CHEBI:18420"/>
    </ligand>
</feature>
<keyword evidence="6 7" id="KW-0460">Magnesium</keyword>
<dbReference type="InterPro" id="IPR036832">
    <property type="entry name" value="PPK_N_dom_sf"/>
</dbReference>
<dbReference type="STRING" id="623280.SAMN05660226_00457"/>
<dbReference type="Pfam" id="PF13090">
    <property type="entry name" value="PP_kinase_C"/>
    <property type="match status" value="1"/>
</dbReference>
<feature type="binding site" evidence="7">
    <location>
        <position position="557"/>
    </location>
    <ligand>
        <name>ATP</name>
        <dbReference type="ChEBI" id="CHEBI:30616"/>
    </ligand>
</feature>
<dbReference type="PROSITE" id="PS50035">
    <property type="entry name" value="PLD"/>
    <property type="match status" value="1"/>
</dbReference>
<gene>
    <name evidence="7" type="primary">ppk</name>
    <name evidence="10" type="ORF">SAMN05660226_00457</name>
</gene>
<dbReference type="InterPro" id="IPR001736">
    <property type="entry name" value="PLipase_D/transphosphatidylase"/>
</dbReference>
<dbReference type="NCBIfam" id="TIGR03705">
    <property type="entry name" value="poly_P_kin"/>
    <property type="match status" value="1"/>
</dbReference>
<dbReference type="InterPro" id="IPR003414">
    <property type="entry name" value="PP_kinase"/>
</dbReference>
<dbReference type="Gene3D" id="3.30.1840.10">
    <property type="entry name" value="Polyphosphate kinase middle domain"/>
    <property type="match status" value="1"/>
</dbReference>
<feature type="active site" description="Phosphohistidine intermediate" evidence="7">
    <location>
        <position position="422"/>
    </location>
</feature>
<evidence type="ECO:0000313" key="10">
    <source>
        <dbReference type="EMBL" id="SKB28913.1"/>
    </source>
</evidence>
<dbReference type="Pfam" id="PF13089">
    <property type="entry name" value="PP_kinase_N"/>
    <property type="match status" value="1"/>
</dbReference>
<name>A0A1T5A2Q8_9SPHI</name>
<feature type="domain" description="PLD phosphodiesterase" evidence="9">
    <location>
        <begin position="580"/>
        <end position="610"/>
    </location>
</feature>
<accession>A0A1T5A2Q8</accession>
<keyword evidence="7" id="KW-0479">Metal-binding</keyword>
<dbReference type="InterPro" id="IPR041108">
    <property type="entry name" value="PP_kinase_C_1"/>
</dbReference>
<dbReference type="SUPFAM" id="SSF140356">
    <property type="entry name" value="PPK N-terminal domain-like"/>
    <property type="match status" value="1"/>
</dbReference>
<feature type="binding site" evidence="7">
    <location>
        <position position="43"/>
    </location>
    <ligand>
        <name>ATP</name>
        <dbReference type="ChEBI" id="CHEBI:30616"/>
    </ligand>
</feature>
<dbReference type="Gene3D" id="3.30.870.10">
    <property type="entry name" value="Endonuclease Chain A"/>
    <property type="match status" value="2"/>
</dbReference>
<evidence type="ECO:0000256" key="8">
    <source>
        <dbReference type="RuleBase" id="RU003800"/>
    </source>
</evidence>
<evidence type="ECO:0000256" key="6">
    <source>
        <dbReference type="ARBA" id="ARBA00022842"/>
    </source>
</evidence>
<comment type="similarity">
    <text evidence="7 8">Belongs to the polyphosphate kinase 1 (PPK1) family.</text>
</comment>
<dbReference type="Proteomes" id="UP000190541">
    <property type="component" value="Unassembled WGS sequence"/>
</dbReference>
<keyword evidence="3 7" id="KW-0547">Nucleotide-binding</keyword>